<reference evidence="2 3" key="1">
    <citation type="journal article" date="2015" name="Sci. Rep.">
        <title>The power of single molecule real-time sequencing technology in the de novo assembly of a eukaryotic genome.</title>
        <authorList>
            <person name="Sakai H."/>
            <person name="Naito K."/>
            <person name="Ogiso-Tanaka E."/>
            <person name="Takahashi Y."/>
            <person name="Iseki K."/>
            <person name="Muto C."/>
            <person name="Satou K."/>
            <person name="Teruya K."/>
            <person name="Shiroma A."/>
            <person name="Shimoji M."/>
            <person name="Hirano T."/>
            <person name="Itoh T."/>
            <person name="Kaga A."/>
            <person name="Tomooka N."/>
        </authorList>
    </citation>
    <scope>NUCLEOTIDE SEQUENCE [LARGE SCALE GENOMIC DNA]</scope>
    <source>
        <strain evidence="3">cv. Shumari</strain>
    </source>
</reference>
<organism evidence="2 3">
    <name type="scientific">Vigna angularis var. angularis</name>
    <dbReference type="NCBI Taxonomy" id="157739"/>
    <lineage>
        <taxon>Eukaryota</taxon>
        <taxon>Viridiplantae</taxon>
        <taxon>Streptophyta</taxon>
        <taxon>Embryophyta</taxon>
        <taxon>Tracheophyta</taxon>
        <taxon>Spermatophyta</taxon>
        <taxon>Magnoliopsida</taxon>
        <taxon>eudicotyledons</taxon>
        <taxon>Gunneridae</taxon>
        <taxon>Pentapetalae</taxon>
        <taxon>rosids</taxon>
        <taxon>fabids</taxon>
        <taxon>Fabales</taxon>
        <taxon>Fabaceae</taxon>
        <taxon>Papilionoideae</taxon>
        <taxon>50 kb inversion clade</taxon>
        <taxon>NPAAA clade</taxon>
        <taxon>indigoferoid/millettioid clade</taxon>
        <taxon>Phaseoleae</taxon>
        <taxon>Vigna</taxon>
    </lineage>
</organism>
<gene>
    <name evidence="2" type="primary">Vigan.03G176300</name>
    <name evidence="2" type="ORF">VIGAN_03176300</name>
</gene>
<feature type="compositionally biased region" description="Polar residues" evidence="1">
    <location>
        <begin position="64"/>
        <end position="74"/>
    </location>
</feature>
<feature type="compositionally biased region" description="Low complexity" evidence="1">
    <location>
        <begin position="31"/>
        <end position="63"/>
    </location>
</feature>
<proteinExistence type="predicted"/>
<feature type="compositionally biased region" description="Polar residues" evidence="1">
    <location>
        <begin position="94"/>
        <end position="107"/>
    </location>
</feature>
<dbReference type="Proteomes" id="UP000291084">
    <property type="component" value="Chromosome 3"/>
</dbReference>
<name>A0A0S3RMP4_PHAAN</name>
<keyword evidence="3" id="KW-1185">Reference proteome</keyword>
<dbReference type="EMBL" id="AP015036">
    <property type="protein sequence ID" value="BAT81859.1"/>
    <property type="molecule type" value="Genomic_DNA"/>
</dbReference>
<feature type="compositionally biased region" description="Basic and acidic residues" evidence="1">
    <location>
        <begin position="142"/>
        <end position="161"/>
    </location>
</feature>
<protein>
    <submittedName>
        <fullName evidence="2">Uncharacterized protein</fullName>
    </submittedName>
</protein>
<evidence type="ECO:0000313" key="2">
    <source>
        <dbReference type="EMBL" id="BAT81859.1"/>
    </source>
</evidence>
<dbReference type="AlphaFoldDB" id="A0A0S3RMP4"/>
<sequence>MNTNIHNKGPMLSLDGPPSRMLEEKLAMITQQQQQQQQNQEQQQEQQQQSQQEDTPTDDPTTPHVSTKGSCSTADQKETKRIHPNCKPYARIGNSKSQTKPSPQNAKAKSRRHCAFVEPERVTPSFKPLPRPKQRGKNLSPSRRESKQEQREKSPSSETNRRCRSPPLTIITVAVGRGIFSGRDAR</sequence>
<feature type="region of interest" description="Disordered" evidence="1">
    <location>
        <begin position="1"/>
        <end position="169"/>
    </location>
</feature>
<evidence type="ECO:0000313" key="3">
    <source>
        <dbReference type="Proteomes" id="UP000291084"/>
    </source>
</evidence>
<evidence type="ECO:0000256" key="1">
    <source>
        <dbReference type="SAM" id="MobiDB-lite"/>
    </source>
</evidence>
<accession>A0A0S3RMP4</accession>